<keyword evidence="3" id="KW-1185">Reference proteome</keyword>
<evidence type="ECO:0000313" key="3">
    <source>
        <dbReference type="Proteomes" id="UP000253083"/>
    </source>
</evidence>
<protein>
    <submittedName>
        <fullName evidence="2">Putative DsbA family dithiol-disulfide isomerase</fullName>
    </submittedName>
</protein>
<dbReference type="GO" id="GO:0016491">
    <property type="term" value="F:oxidoreductase activity"/>
    <property type="evidence" value="ECO:0007669"/>
    <property type="project" value="InterPro"/>
</dbReference>
<organism evidence="2 3">
    <name type="scientific">Arenicella xantha</name>
    <dbReference type="NCBI Taxonomy" id="644221"/>
    <lineage>
        <taxon>Bacteria</taxon>
        <taxon>Pseudomonadati</taxon>
        <taxon>Pseudomonadota</taxon>
        <taxon>Gammaproteobacteria</taxon>
        <taxon>Arenicellales</taxon>
        <taxon>Arenicellaceae</taxon>
        <taxon>Arenicella</taxon>
    </lineage>
</organism>
<dbReference type="EMBL" id="QNRT01000002">
    <property type="protein sequence ID" value="RBP51283.1"/>
    <property type="molecule type" value="Genomic_DNA"/>
</dbReference>
<keyword evidence="2" id="KW-0413">Isomerase</keyword>
<evidence type="ECO:0000313" key="2">
    <source>
        <dbReference type="EMBL" id="RBP51283.1"/>
    </source>
</evidence>
<sequence>MHTIDIVSDVSCPWCIIGYRALKAALDELTLNEDVTIHWRPFELNPTMPPEGQDRAEHIQQKYGLSPAQTQANRQTLIERGESVGYQFNFPDTGRIYNTFDAHRLLHWAAEHSLQTELKLALFDLYFQQAGDPSKHAALLACVDAVGLPVTEAQRVLDSDQYVDQVRSDQALSQQQGISAVPAFIFDNKYLVSGGQPKEAFVEMLQTLQQAV</sequence>
<dbReference type="InParanoid" id="A0A395JKH0"/>
<dbReference type="RefSeq" id="WP_113954063.1">
    <property type="nucleotide sequence ID" value="NZ_QNRT01000002.1"/>
</dbReference>
<dbReference type="InterPro" id="IPR001853">
    <property type="entry name" value="DSBA-like_thioredoxin_dom"/>
</dbReference>
<dbReference type="SUPFAM" id="SSF52833">
    <property type="entry name" value="Thioredoxin-like"/>
    <property type="match status" value="1"/>
</dbReference>
<comment type="caution">
    <text evidence="2">The sequence shown here is derived from an EMBL/GenBank/DDBJ whole genome shotgun (WGS) entry which is preliminary data.</text>
</comment>
<reference evidence="2 3" key="1">
    <citation type="submission" date="2018-06" db="EMBL/GenBank/DDBJ databases">
        <title>Genomic Encyclopedia of Type Strains, Phase IV (KMG-IV): sequencing the most valuable type-strain genomes for metagenomic binning, comparative biology and taxonomic classification.</title>
        <authorList>
            <person name="Goeker M."/>
        </authorList>
    </citation>
    <scope>NUCLEOTIDE SEQUENCE [LARGE SCALE GENOMIC DNA]</scope>
    <source>
        <strain evidence="2 3">DSM 24032</strain>
    </source>
</reference>
<proteinExistence type="predicted"/>
<accession>A0A395JKH0</accession>
<dbReference type="Gene3D" id="3.40.30.10">
    <property type="entry name" value="Glutaredoxin"/>
    <property type="match status" value="1"/>
</dbReference>
<dbReference type="Pfam" id="PF01323">
    <property type="entry name" value="DSBA"/>
    <property type="match status" value="1"/>
</dbReference>
<dbReference type="GO" id="GO:0016853">
    <property type="term" value="F:isomerase activity"/>
    <property type="evidence" value="ECO:0007669"/>
    <property type="project" value="UniProtKB-KW"/>
</dbReference>
<dbReference type="CDD" id="cd03024">
    <property type="entry name" value="DsbA_FrnE"/>
    <property type="match status" value="1"/>
</dbReference>
<gene>
    <name evidence="2" type="ORF">DFR28_102702</name>
</gene>
<dbReference type="PANTHER" id="PTHR13887">
    <property type="entry name" value="GLUTATHIONE S-TRANSFERASE KAPPA"/>
    <property type="match status" value="1"/>
</dbReference>
<evidence type="ECO:0000259" key="1">
    <source>
        <dbReference type="Pfam" id="PF01323"/>
    </source>
</evidence>
<name>A0A395JKH0_9GAMM</name>
<dbReference type="InterPro" id="IPR036249">
    <property type="entry name" value="Thioredoxin-like_sf"/>
</dbReference>
<dbReference type="AlphaFoldDB" id="A0A395JKH0"/>
<feature type="domain" description="DSBA-like thioredoxin" evidence="1">
    <location>
        <begin position="3"/>
        <end position="206"/>
    </location>
</feature>
<dbReference type="Proteomes" id="UP000253083">
    <property type="component" value="Unassembled WGS sequence"/>
</dbReference>
<dbReference type="PANTHER" id="PTHR13887:SF41">
    <property type="entry name" value="THIOREDOXIN SUPERFAMILY PROTEIN"/>
    <property type="match status" value="1"/>
</dbReference>
<dbReference type="OrthoDB" id="9799122at2"/>